<keyword evidence="2" id="KW-0812">Transmembrane</keyword>
<reference evidence="4" key="1">
    <citation type="journal article" date="2019" name="Int. J. Syst. Evol. Microbiol.">
        <title>The Global Catalogue of Microorganisms (GCM) 10K type strain sequencing project: providing services to taxonomists for standard genome sequencing and annotation.</title>
        <authorList>
            <consortium name="The Broad Institute Genomics Platform"/>
            <consortium name="The Broad Institute Genome Sequencing Center for Infectious Disease"/>
            <person name="Wu L."/>
            <person name="Ma J."/>
        </authorList>
    </citation>
    <scope>NUCLEOTIDE SEQUENCE [LARGE SCALE GENOMIC DNA]</scope>
    <source>
        <strain evidence="4">CGMCC 4.7638</strain>
    </source>
</reference>
<keyword evidence="4" id="KW-1185">Reference proteome</keyword>
<feature type="transmembrane region" description="Helical" evidence="2">
    <location>
        <begin position="120"/>
        <end position="140"/>
    </location>
</feature>
<protein>
    <recommendedName>
        <fullName evidence="5">DUF3592 domain-containing protein</fullName>
    </recommendedName>
</protein>
<dbReference type="RefSeq" id="WP_344288098.1">
    <property type="nucleotide sequence ID" value="NZ_BAAAHV010000031.1"/>
</dbReference>
<keyword evidence="2" id="KW-1133">Transmembrane helix</keyword>
<proteinExistence type="predicted"/>
<sequence length="193" mass="20964">MTGAPRLFSVDDSLSKARARTGIFTSYVLPGAMLLAIGVYFASSEMHMSWSGVTTLATVDRVDHRGKQSIASITFDDSRGHRLPQQSVDVDRTVYPGGRLAVVYLPDDPSSVEPVAARELTVPVAAGVAVMGAVLLFWGIQVRRLPPAKRIPAGRPAAEPRRPQGRASLTSKSAFGPVRRPMGKRERRRTTNR</sequence>
<evidence type="ECO:0000313" key="4">
    <source>
        <dbReference type="Proteomes" id="UP001597542"/>
    </source>
</evidence>
<comment type="caution">
    <text evidence="3">The sequence shown here is derived from an EMBL/GenBank/DDBJ whole genome shotgun (WGS) entry which is preliminary data.</text>
</comment>
<organism evidence="3 4">
    <name type="scientific">Amycolatopsis albidoflavus</name>
    <dbReference type="NCBI Taxonomy" id="102226"/>
    <lineage>
        <taxon>Bacteria</taxon>
        <taxon>Bacillati</taxon>
        <taxon>Actinomycetota</taxon>
        <taxon>Actinomycetes</taxon>
        <taxon>Pseudonocardiales</taxon>
        <taxon>Pseudonocardiaceae</taxon>
        <taxon>Amycolatopsis</taxon>
    </lineage>
</organism>
<evidence type="ECO:0000313" key="3">
    <source>
        <dbReference type="EMBL" id="MFD2487421.1"/>
    </source>
</evidence>
<keyword evidence="2" id="KW-0472">Membrane</keyword>
<evidence type="ECO:0008006" key="5">
    <source>
        <dbReference type="Google" id="ProtNLM"/>
    </source>
</evidence>
<accession>A0ABW5IEM8</accession>
<name>A0ABW5IEM8_9PSEU</name>
<evidence type="ECO:0000256" key="1">
    <source>
        <dbReference type="SAM" id="MobiDB-lite"/>
    </source>
</evidence>
<dbReference type="Proteomes" id="UP001597542">
    <property type="component" value="Unassembled WGS sequence"/>
</dbReference>
<gene>
    <name evidence="3" type="ORF">ACFSUT_44620</name>
</gene>
<dbReference type="EMBL" id="JBHUKQ010000026">
    <property type="protein sequence ID" value="MFD2487421.1"/>
    <property type="molecule type" value="Genomic_DNA"/>
</dbReference>
<feature type="transmembrane region" description="Helical" evidence="2">
    <location>
        <begin position="21"/>
        <end position="42"/>
    </location>
</feature>
<feature type="region of interest" description="Disordered" evidence="1">
    <location>
        <begin position="150"/>
        <end position="193"/>
    </location>
</feature>
<evidence type="ECO:0000256" key="2">
    <source>
        <dbReference type="SAM" id="Phobius"/>
    </source>
</evidence>
<feature type="compositionally biased region" description="Basic residues" evidence="1">
    <location>
        <begin position="181"/>
        <end position="193"/>
    </location>
</feature>